<protein>
    <submittedName>
        <fullName evidence="9">Methyltransferase domain-containing protein</fullName>
    </submittedName>
</protein>
<accession>A0A9X9X0A2</accession>
<dbReference type="PANTHER" id="PTHR22807">
    <property type="entry name" value="NOP2 YEAST -RELATED NOL1/NOP2/FMU SUN DOMAIN-CONTAINING"/>
    <property type="match status" value="1"/>
</dbReference>
<reference evidence="9" key="1">
    <citation type="submission" date="2020-01" db="EMBL/GenBank/DDBJ databases">
        <authorList>
            <person name="Rat A."/>
        </authorList>
    </citation>
    <scope>NUCLEOTIDE SEQUENCE</scope>
    <source>
        <strain evidence="9">LMG 31231</strain>
    </source>
</reference>
<evidence type="ECO:0000313" key="9">
    <source>
        <dbReference type="EMBL" id="MBR0672831.1"/>
    </source>
</evidence>
<dbReference type="Gene3D" id="1.10.940.10">
    <property type="entry name" value="NusB-like"/>
    <property type="match status" value="1"/>
</dbReference>
<dbReference type="GO" id="GO:0008173">
    <property type="term" value="F:RNA methyltransferase activity"/>
    <property type="evidence" value="ECO:0007669"/>
    <property type="project" value="InterPro"/>
</dbReference>
<evidence type="ECO:0000256" key="2">
    <source>
        <dbReference type="ARBA" id="ARBA00022603"/>
    </source>
</evidence>
<evidence type="ECO:0000256" key="3">
    <source>
        <dbReference type="ARBA" id="ARBA00022679"/>
    </source>
</evidence>
<dbReference type="PRINTS" id="PR02008">
    <property type="entry name" value="RCMTFAMILY"/>
</dbReference>
<dbReference type="InterPro" id="IPR035926">
    <property type="entry name" value="NusB-like_sf"/>
</dbReference>
<dbReference type="GO" id="GO:0006355">
    <property type="term" value="P:regulation of DNA-templated transcription"/>
    <property type="evidence" value="ECO:0007669"/>
    <property type="project" value="InterPro"/>
</dbReference>
<dbReference type="EMBL" id="JAAEDM010000051">
    <property type="protein sequence ID" value="MBR0672831.1"/>
    <property type="molecule type" value="Genomic_DNA"/>
</dbReference>
<keyword evidence="4 6" id="KW-0949">S-adenosyl-L-methionine</keyword>
<dbReference type="Pfam" id="PF01029">
    <property type="entry name" value="NusB"/>
    <property type="match status" value="1"/>
</dbReference>
<dbReference type="GO" id="GO:0001510">
    <property type="term" value="P:RNA methylation"/>
    <property type="evidence" value="ECO:0007669"/>
    <property type="project" value="InterPro"/>
</dbReference>
<comment type="similarity">
    <text evidence="1 6">Belongs to the class I-like SAM-binding methyltransferase superfamily. RsmB/NOP family.</text>
</comment>
<keyword evidence="2 6" id="KW-0489">Methyltransferase</keyword>
<evidence type="ECO:0000256" key="7">
    <source>
        <dbReference type="SAM" id="MobiDB-lite"/>
    </source>
</evidence>
<dbReference type="InterPro" id="IPR049560">
    <property type="entry name" value="MeTrfase_RsmB-F_NOP2_cat"/>
</dbReference>
<name>A0A9X9X0A2_9PROT</name>
<comment type="caution">
    <text evidence="9">The sequence shown here is derived from an EMBL/GenBank/DDBJ whole genome shotgun (WGS) entry which is preliminary data.</text>
</comment>
<dbReference type="InterPro" id="IPR006027">
    <property type="entry name" value="NusB_RsmB_TIM44"/>
</dbReference>
<dbReference type="SUPFAM" id="SSF48013">
    <property type="entry name" value="NusB-like"/>
    <property type="match status" value="1"/>
</dbReference>
<dbReference type="InterPro" id="IPR001678">
    <property type="entry name" value="MeTrfase_RsmB-F_NOP2_dom"/>
</dbReference>
<feature type="region of interest" description="Disordered" evidence="7">
    <location>
        <begin position="42"/>
        <end position="80"/>
    </location>
</feature>
<keyword evidence="5 6" id="KW-0694">RNA-binding</keyword>
<feature type="binding site" evidence="6">
    <location>
        <position position="417"/>
    </location>
    <ligand>
        <name>S-adenosyl-L-methionine</name>
        <dbReference type="ChEBI" id="CHEBI:59789"/>
    </ligand>
</feature>
<dbReference type="InterPro" id="IPR029063">
    <property type="entry name" value="SAM-dependent_MTases_sf"/>
</dbReference>
<keyword evidence="10" id="KW-1185">Reference proteome</keyword>
<evidence type="ECO:0000256" key="1">
    <source>
        <dbReference type="ARBA" id="ARBA00007494"/>
    </source>
</evidence>
<dbReference type="InterPro" id="IPR018314">
    <property type="entry name" value="RsmB/NOL1/NOP2-like_CS"/>
</dbReference>
<dbReference type="Gene3D" id="3.40.50.150">
    <property type="entry name" value="Vaccinia Virus protein VP39"/>
    <property type="match status" value="1"/>
</dbReference>
<reference evidence="9" key="2">
    <citation type="journal article" date="2021" name="Syst. Appl. Microbiol.">
        <title>Roseomonas hellenica sp. nov., isolated from roots of wild-growing Alkanna tinctoria.</title>
        <authorList>
            <person name="Rat A."/>
            <person name="Naranjo H.D."/>
            <person name="Lebbe L."/>
            <person name="Cnockaert M."/>
            <person name="Krigas N."/>
            <person name="Grigoriadou K."/>
            <person name="Maloupa E."/>
            <person name="Willems A."/>
        </authorList>
    </citation>
    <scope>NUCLEOTIDE SEQUENCE</scope>
    <source>
        <strain evidence="9">LMG 31231</strain>
    </source>
</reference>
<dbReference type="SUPFAM" id="SSF53335">
    <property type="entry name" value="S-adenosyl-L-methionine-dependent methyltransferases"/>
    <property type="match status" value="1"/>
</dbReference>
<dbReference type="GO" id="GO:0003723">
    <property type="term" value="F:RNA binding"/>
    <property type="evidence" value="ECO:0007669"/>
    <property type="project" value="UniProtKB-UniRule"/>
</dbReference>
<dbReference type="PROSITE" id="PS51686">
    <property type="entry name" value="SAM_MT_RSMB_NOP"/>
    <property type="match status" value="1"/>
</dbReference>
<keyword evidence="3 6" id="KW-0808">Transferase</keyword>
<feature type="binding site" evidence="6">
    <location>
        <position position="433"/>
    </location>
    <ligand>
        <name>S-adenosyl-L-methionine</name>
        <dbReference type="ChEBI" id="CHEBI:59789"/>
    </ligand>
</feature>
<organism evidence="9 10">
    <name type="scientific">Neoroseomonas soli</name>
    <dbReference type="NCBI Taxonomy" id="1081025"/>
    <lineage>
        <taxon>Bacteria</taxon>
        <taxon>Pseudomonadati</taxon>
        <taxon>Pseudomonadota</taxon>
        <taxon>Alphaproteobacteria</taxon>
        <taxon>Acetobacterales</taxon>
        <taxon>Acetobacteraceae</taxon>
        <taxon>Neoroseomonas</taxon>
    </lineage>
</organism>
<dbReference type="PANTHER" id="PTHR22807:SF61">
    <property type="entry name" value="NOL1_NOP2_SUN FAMILY PROTEIN _ ANTITERMINATION NUSB DOMAIN-CONTAINING PROTEIN"/>
    <property type="match status" value="1"/>
</dbReference>
<feature type="binding site" evidence="6">
    <location>
        <begin position="370"/>
        <end position="376"/>
    </location>
    <ligand>
        <name>S-adenosyl-L-methionine</name>
        <dbReference type="ChEBI" id="CHEBI:59789"/>
    </ligand>
</feature>
<feature type="active site" description="Nucleophile" evidence="6">
    <location>
        <position position="486"/>
    </location>
</feature>
<gene>
    <name evidence="9" type="ORF">GXW76_16750</name>
</gene>
<dbReference type="InterPro" id="IPR023267">
    <property type="entry name" value="RCMT"/>
</dbReference>
<evidence type="ECO:0000256" key="4">
    <source>
        <dbReference type="ARBA" id="ARBA00022691"/>
    </source>
</evidence>
<dbReference type="Pfam" id="PF01189">
    <property type="entry name" value="Methyltr_RsmB-F"/>
    <property type="match status" value="1"/>
</dbReference>
<dbReference type="PROSITE" id="PS01153">
    <property type="entry name" value="NOL1_NOP2_SUN"/>
    <property type="match status" value="1"/>
</dbReference>
<feature type="domain" description="SAM-dependent MTase RsmB/NOP-type" evidence="8">
    <location>
        <begin position="278"/>
        <end position="552"/>
    </location>
</feature>
<dbReference type="CDD" id="cd02440">
    <property type="entry name" value="AdoMet_MTases"/>
    <property type="match status" value="1"/>
</dbReference>
<evidence type="ECO:0000313" key="10">
    <source>
        <dbReference type="Proteomes" id="UP001138751"/>
    </source>
</evidence>
<proteinExistence type="inferred from homology"/>
<evidence type="ECO:0000256" key="5">
    <source>
        <dbReference type="ARBA" id="ARBA00022884"/>
    </source>
</evidence>
<dbReference type="AlphaFoldDB" id="A0A9X9X0A2"/>
<feature type="binding site" evidence="6">
    <location>
        <position position="391"/>
    </location>
    <ligand>
        <name>S-adenosyl-L-methionine</name>
        <dbReference type="ChEBI" id="CHEBI:59789"/>
    </ligand>
</feature>
<evidence type="ECO:0000256" key="6">
    <source>
        <dbReference type="PROSITE-ProRule" id="PRU01023"/>
    </source>
</evidence>
<evidence type="ECO:0000259" key="8">
    <source>
        <dbReference type="PROSITE" id="PS51686"/>
    </source>
</evidence>
<dbReference type="Proteomes" id="UP001138751">
    <property type="component" value="Unassembled WGS sequence"/>
</dbReference>
<sequence length="553" mass="58584">MHRGGLRPVDAGGLLVALHLPEADADIVAALDHLAGGLGETGFVTVPSGDGEEAGQPQEKAQQHQPHGWPSRLGQPVEEGSGAHWWRRLARSASRCHEARARRRCAGPHGIRHGIPGPQADLRAPRTPRETLNTTAHKPPPGLPTRKAARDLLDATLEQRRPLEEALEGLPKRLDPRDRAAAHRIAAMVLRRLGSIDEVLSPFLRKEPPPPARHALRIGVAELLMLDTPPHAAVATAVALAPKAFGGLVNAVLRKVAAEGLAVLEGLDAPRLDTPQWLWSAWHAAYGPAVRAIAEAHCGPAPLDLTPAPGATPPEGAEVLPTGSWRLPAGTRVTDLPGFAEGGFWVQDAAAALPAILLKPQPGERIADLCAAPGGKTAQLAAAGAQVTAVERDAHRVARLRENLARLHLEVEVVQADAAAWTPPEPFDAILLDAPCTATGTIRRHPDVAHAKRARDVQAAAEAQSRLLAAAARMLKPGGRIVFATCSLQPEEGEAHIARAASLGLEHQPFAAADLPGLPEAITPGGWLRTRPDLWPERGGMDGFFAARFRRAA</sequence>